<evidence type="ECO:0000313" key="3">
    <source>
        <dbReference type="Proteomes" id="UP000003155"/>
    </source>
</evidence>
<accession>F0H7S0</accession>
<keyword evidence="3" id="KW-1185">Reference proteome</keyword>
<reference evidence="2 3" key="1">
    <citation type="submission" date="2011-02" db="EMBL/GenBank/DDBJ databases">
        <authorList>
            <person name="Durkin A.S."/>
            <person name="Madupu R."/>
            <person name="Torralba M."/>
            <person name="Gillis M."/>
            <person name="Methe B."/>
            <person name="Sutton G."/>
            <person name="Nelson K.E."/>
        </authorList>
    </citation>
    <scope>NUCLEOTIDE SEQUENCE [LARGE SCALE GENOMIC DNA]</scope>
    <source>
        <strain evidence="2 3">CRIS 18C-A</strain>
    </source>
</reference>
<organism evidence="2 3">
    <name type="scientific">Prevotella denticola CRIS 18C-A</name>
    <dbReference type="NCBI Taxonomy" id="944557"/>
    <lineage>
        <taxon>Bacteria</taxon>
        <taxon>Pseudomonadati</taxon>
        <taxon>Bacteroidota</taxon>
        <taxon>Bacteroidia</taxon>
        <taxon>Bacteroidales</taxon>
        <taxon>Prevotellaceae</taxon>
        <taxon>Prevotella</taxon>
    </lineage>
</organism>
<dbReference type="EMBL" id="AEXO01000072">
    <property type="protein sequence ID" value="EGC86132.1"/>
    <property type="molecule type" value="Genomic_DNA"/>
</dbReference>
<sequence>MLRRGCFHVCKCFCCSLSFFSVAILSRPANLRRIFGIDAGRGRKNHSSCLVGPVPVWTAPGQGCFLFPSAR</sequence>
<gene>
    <name evidence="2" type="ORF">HMPREF9303_0026</name>
</gene>
<dbReference type="AlphaFoldDB" id="F0H7S0"/>
<proteinExistence type="predicted"/>
<dbReference type="Proteomes" id="UP000003155">
    <property type="component" value="Unassembled WGS sequence"/>
</dbReference>
<keyword evidence="1" id="KW-0732">Signal</keyword>
<feature type="signal peptide" evidence="1">
    <location>
        <begin position="1"/>
        <end position="23"/>
    </location>
</feature>
<feature type="chain" id="PRO_5003253412" evidence="1">
    <location>
        <begin position="24"/>
        <end position="71"/>
    </location>
</feature>
<evidence type="ECO:0000313" key="2">
    <source>
        <dbReference type="EMBL" id="EGC86132.1"/>
    </source>
</evidence>
<name>F0H7S0_9BACT</name>
<protein>
    <submittedName>
        <fullName evidence="2">Conserved domain protein</fullName>
    </submittedName>
</protein>
<evidence type="ECO:0000256" key="1">
    <source>
        <dbReference type="SAM" id="SignalP"/>
    </source>
</evidence>
<comment type="caution">
    <text evidence="2">The sequence shown here is derived from an EMBL/GenBank/DDBJ whole genome shotgun (WGS) entry which is preliminary data.</text>
</comment>